<evidence type="ECO:0000313" key="14">
    <source>
        <dbReference type="EMBL" id="VDN91329.1"/>
    </source>
</evidence>
<dbReference type="GO" id="GO:0033862">
    <property type="term" value="F:UMP kinase activity"/>
    <property type="evidence" value="ECO:0007669"/>
    <property type="project" value="UniProtKB-ARBA"/>
</dbReference>
<dbReference type="GO" id="GO:0005737">
    <property type="term" value="C:cytoplasm"/>
    <property type="evidence" value="ECO:0007669"/>
    <property type="project" value="UniProtKB-SubCell"/>
</dbReference>
<evidence type="ECO:0000313" key="16">
    <source>
        <dbReference type="WBParaSite" id="BPAG_0001018101-mRNA-1"/>
    </source>
</evidence>
<dbReference type="CDD" id="cd01428">
    <property type="entry name" value="ADK"/>
    <property type="match status" value="1"/>
</dbReference>
<accession>A0A158PRG0</accession>
<comment type="function">
    <text evidence="10">Catalyzes the phosphorylation of pyrimidine nucleoside monophosphates at the expense of ATP. Plays an important role in de novo pyrimidine nucleotide biosynthesis. Has preference for UMP and CMP as phosphate acceptors.</text>
</comment>
<keyword evidence="5" id="KW-0547">Nucleotide-binding</keyword>
<feature type="region of interest" description="Disordered" evidence="12">
    <location>
        <begin position="29"/>
        <end position="62"/>
    </location>
</feature>
<comment type="catalytic activity">
    <reaction evidence="8">
        <text>CMP + ATP = CDP + ADP</text>
        <dbReference type="Rhea" id="RHEA:11600"/>
        <dbReference type="ChEBI" id="CHEBI:30616"/>
        <dbReference type="ChEBI" id="CHEBI:58069"/>
        <dbReference type="ChEBI" id="CHEBI:60377"/>
        <dbReference type="ChEBI" id="CHEBI:456216"/>
        <dbReference type="EC" id="2.7.4.14"/>
    </reaction>
</comment>
<evidence type="ECO:0000256" key="1">
    <source>
        <dbReference type="ARBA" id="ARBA00004496"/>
    </source>
</evidence>
<dbReference type="InterPro" id="IPR027417">
    <property type="entry name" value="P-loop_NTPase"/>
</dbReference>
<gene>
    <name evidence="14" type="ORF">BPAG_LOCUS10143</name>
</gene>
<evidence type="ECO:0000256" key="8">
    <source>
        <dbReference type="ARBA" id="ARBA00051396"/>
    </source>
</evidence>
<evidence type="ECO:0000256" key="6">
    <source>
        <dbReference type="ARBA" id="ARBA00022777"/>
    </source>
</evidence>
<keyword evidence="3" id="KW-0963">Cytoplasm</keyword>
<evidence type="ECO:0000256" key="2">
    <source>
        <dbReference type="ARBA" id="ARBA00012955"/>
    </source>
</evidence>
<evidence type="ECO:0000313" key="15">
    <source>
        <dbReference type="Proteomes" id="UP000278627"/>
    </source>
</evidence>
<feature type="transmembrane region" description="Helical" evidence="13">
    <location>
        <begin position="296"/>
        <end position="313"/>
    </location>
</feature>
<keyword evidence="13" id="KW-1133">Transmembrane helix</keyword>
<comment type="catalytic activity">
    <reaction evidence="9">
        <text>dCMP + ATP = dCDP + ADP</text>
        <dbReference type="Rhea" id="RHEA:25094"/>
        <dbReference type="ChEBI" id="CHEBI:30616"/>
        <dbReference type="ChEBI" id="CHEBI:57566"/>
        <dbReference type="ChEBI" id="CHEBI:58593"/>
        <dbReference type="ChEBI" id="CHEBI:456216"/>
        <dbReference type="EC" id="2.7.4.14"/>
    </reaction>
</comment>
<dbReference type="GO" id="GO:0004017">
    <property type="term" value="F:AMP kinase activity"/>
    <property type="evidence" value="ECO:0007669"/>
    <property type="project" value="UniProtKB-EC"/>
</dbReference>
<dbReference type="Proteomes" id="UP000278627">
    <property type="component" value="Unassembled WGS sequence"/>
</dbReference>
<feature type="transmembrane region" description="Helical" evidence="13">
    <location>
        <begin position="215"/>
        <end position="235"/>
    </location>
</feature>
<dbReference type="STRING" id="6280.A0A158PRG0"/>
<dbReference type="PRINTS" id="PR00094">
    <property type="entry name" value="ADENYLTKNASE"/>
</dbReference>
<feature type="transmembrane region" description="Helical" evidence="13">
    <location>
        <begin position="271"/>
        <end position="290"/>
    </location>
</feature>
<dbReference type="GO" id="GO:0006225">
    <property type="term" value="P:UDP biosynthetic process"/>
    <property type="evidence" value="ECO:0007669"/>
    <property type="project" value="UniProtKB-ARBA"/>
</dbReference>
<dbReference type="HAMAP" id="MF_00235">
    <property type="entry name" value="Adenylate_kinase_Adk"/>
    <property type="match status" value="1"/>
</dbReference>
<keyword evidence="15" id="KW-1185">Reference proteome</keyword>
<organism evidence="16">
    <name type="scientific">Brugia pahangi</name>
    <name type="common">Filarial nematode worm</name>
    <dbReference type="NCBI Taxonomy" id="6280"/>
    <lineage>
        <taxon>Eukaryota</taxon>
        <taxon>Metazoa</taxon>
        <taxon>Ecdysozoa</taxon>
        <taxon>Nematoda</taxon>
        <taxon>Chromadorea</taxon>
        <taxon>Rhabditida</taxon>
        <taxon>Spirurina</taxon>
        <taxon>Spiruromorpha</taxon>
        <taxon>Filarioidea</taxon>
        <taxon>Onchocercidae</taxon>
        <taxon>Brugia</taxon>
    </lineage>
</organism>
<dbReference type="Gene3D" id="3.40.50.300">
    <property type="entry name" value="P-loop containing nucleotide triphosphate hydrolases"/>
    <property type="match status" value="1"/>
</dbReference>
<reference evidence="16" key="1">
    <citation type="submission" date="2016-04" db="UniProtKB">
        <authorList>
            <consortium name="WormBaseParasite"/>
        </authorList>
    </citation>
    <scope>IDENTIFICATION</scope>
</reference>
<dbReference type="Pfam" id="PF03134">
    <property type="entry name" value="TB2_DP1_HVA22"/>
    <property type="match status" value="1"/>
</dbReference>
<dbReference type="PROSITE" id="PS00113">
    <property type="entry name" value="ADENYLATE_KINASE"/>
    <property type="match status" value="1"/>
</dbReference>
<evidence type="ECO:0000256" key="7">
    <source>
        <dbReference type="ARBA" id="ARBA00022840"/>
    </source>
</evidence>
<dbReference type="WBParaSite" id="BPAG_0001018101-mRNA-1">
    <property type="protein sequence ID" value="BPAG_0001018101-mRNA-1"/>
    <property type="gene ID" value="BPAG_0001018101"/>
</dbReference>
<comment type="subcellular location">
    <subcellularLocation>
        <location evidence="1">Cytoplasm</location>
    </subcellularLocation>
</comment>
<dbReference type="InterPro" id="IPR000850">
    <property type="entry name" value="Adenylat/UMP-CMP_kin"/>
</dbReference>
<keyword evidence="6 11" id="KW-0418">Kinase</keyword>
<keyword evidence="7" id="KW-0067">ATP-binding</keyword>
<dbReference type="PANTHER" id="PTHR23359">
    <property type="entry name" value="NUCLEOTIDE KINASE"/>
    <property type="match status" value="1"/>
</dbReference>
<comment type="similarity">
    <text evidence="11">Belongs to the adenylate kinase family.</text>
</comment>
<name>A0A158PRG0_BRUPA</name>
<keyword evidence="4 11" id="KW-0808">Transferase</keyword>
<dbReference type="EMBL" id="UZAD01013177">
    <property type="protein sequence ID" value="VDN91329.1"/>
    <property type="molecule type" value="Genomic_DNA"/>
</dbReference>
<evidence type="ECO:0000256" key="11">
    <source>
        <dbReference type="RuleBase" id="RU003330"/>
    </source>
</evidence>
<protein>
    <recommendedName>
        <fullName evidence="2">adenylate kinase</fullName>
        <ecNumber evidence="2">2.7.4.3</ecNumber>
    </recommendedName>
</protein>
<evidence type="ECO:0000256" key="13">
    <source>
        <dbReference type="SAM" id="Phobius"/>
    </source>
</evidence>
<keyword evidence="13" id="KW-0812">Transmembrane</keyword>
<feature type="compositionally biased region" description="Polar residues" evidence="12">
    <location>
        <begin position="50"/>
        <end position="62"/>
    </location>
</feature>
<proteinExistence type="inferred from homology"/>
<evidence type="ECO:0000256" key="4">
    <source>
        <dbReference type="ARBA" id="ARBA00022679"/>
    </source>
</evidence>
<evidence type="ECO:0000256" key="5">
    <source>
        <dbReference type="ARBA" id="ARBA00022741"/>
    </source>
</evidence>
<dbReference type="InterPro" id="IPR004345">
    <property type="entry name" value="TB2_DP1_HVA22"/>
</dbReference>
<evidence type="ECO:0000256" key="3">
    <source>
        <dbReference type="ARBA" id="ARBA00022490"/>
    </source>
</evidence>
<dbReference type="EC" id="2.7.4.3" evidence="2"/>
<evidence type="ECO:0000256" key="9">
    <source>
        <dbReference type="ARBA" id="ARBA00051598"/>
    </source>
</evidence>
<evidence type="ECO:0000256" key="12">
    <source>
        <dbReference type="SAM" id="MobiDB-lite"/>
    </source>
</evidence>
<dbReference type="SUPFAM" id="SSF52540">
    <property type="entry name" value="P-loop containing nucleoside triphosphate hydrolases"/>
    <property type="match status" value="1"/>
</dbReference>
<reference evidence="14 15" key="2">
    <citation type="submission" date="2018-11" db="EMBL/GenBank/DDBJ databases">
        <authorList>
            <consortium name="Pathogen Informatics"/>
        </authorList>
    </citation>
    <scope>NUCLEOTIDE SEQUENCE [LARGE SCALE GENOMIC DNA]</scope>
</reference>
<evidence type="ECO:0000256" key="10">
    <source>
        <dbReference type="ARBA" id="ARBA00059689"/>
    </source>
</evidence>
<dbReference type="GO" id="GO:0005524">
    <property type="term" value="F:ATP binding"/>
    <property type="evidence" value="ECO:0007669"/>
    <property type="project" value="UniProtKB-KW"/>
</dbReference>
<dbReference type="AlphaFoldDB" id="A0A158PRG0"/>
<keyword evidence="13" id="KW-0472">Membrane</keyword>
<sequence>MVFIQNVLGNIIFQKLFIKKSAGLHEGLPEKGSATNNKGNPDFLYHPDKTSGNCQRNQKLPSSDSDTILKTAVDMDKNIANEKLITAGDASKSSSAVGSYKRSQSPDTMLECATSNSFISPRCSHQSITVISDYSSDLSCIKILSCLNIKVARMSRILVFGMKSMMSVRKSNNTLVEYWWDLTPQNIHTIVINYLYDNDNGRCNQCWTFFEKKLGISRVTVFYILSGMYFLYILSGDLAKLLYYAMGVGYPMYKTHITFENRGLDACRSWLRYWIVFGWVALLDVFFYHYLKHWTVYWSIKVIITTYLLMPLVKGADLIYRDFIKNFNKNIERNAKIERKNIDLTPLKKANVPIFFIVGGPGSGKGTQCDKIVAKYGLTHLSSGDLLRAEVKSGSPRGSELNKLMQNGELVPLEIVLDLVKEAMIEAIAKGSKGFLIDGYPREVKQGEQFENEIQPAKLVLFFDVSEDTLVKRCLHRAETSGRVDDNIDTIKKRLHTYITATAPVVDYYEKQGKLIKVTFSLFFFIVSCLEAACSPFKV</sequence>
<dbReference type="InterPro" id="IPR033690">
    <property type="entry name" value="Adenylat_kinase_CS"/>
</dbReference>
<dbReference type="FunFam" id="3.40.50.300:FF:000315">
    <property type="entry name" value="Adenylate kinase 1"/>
    <property type="match status" value="1"/>
</dbReference>
<dbReference type="Pfam" id="PF00406">
    <property type="entry name" value="ADK"/>
    <property type="match status" value="1"/>
</dbReference>